<evidence type="ECO:0000256" key="2">
    <source>
        <dbReference type="ARBA" id="ARBA00022980"/>
    </source>
</evidence>
<keyword evidence="2 4" id="KW-0689">Ribosomal protein</keyword>
<dbReference type="GO" id="GO:1990904">
    <property type="term" value="C:ribonucleoprotein complex"/>
    <property type="evidence" value="ECO:0007669"/>
    <property type="project" value="UniProtKB-KW"/>
</dbReference>
<keyword evidence="3 4" id="KW-0687">Ribonucleoprotein</keyword>
<evidence type="ECO:0000256" key="3">
    <source>
        <dbReference type="ARBA" id="ARBA00023274"/>
    </source>
</evidence>
<dbReference type="PROSITE" id="PS01107">
    <property type="entry name" value="RIBOSOMAL_L27E"/>
    <property type="match status" value="1"/>
</dbReference>
<dbReference type="InterPro" id="IPR001141">
    <property type="entry name" value="Ribosomal_eL27"/>
</dbReference>
<evidence type="ECO:0000256" key="4">
    <source>
        <dbReference type="RuleBase" id="RU000575"/>
    </source>
</evidence>
<proteinExistence type="inferred from homology"/>
<dbReference type="Pfam" id="PF01777">
    <property type="entry name" value="Ribosomal_L27e"/>
    <property type="match status" value="1"/>
</dbReference>
<gene>
    <name evidence="5" type="ORF">OCS_03227</name>
</gene>
<name>T5AGU3_OPHSC</name>
<dbReference type="EMBL" id="KE652601">
    <property type="protein sequence ID" value="EQL01058.1"/>
    <property type="molecule type" value="Genomic_DNA"/>
</dbReference>
<dbReference type="FunFam" id="2.30.30.770:FF:000001">
    <property type="entry name" value="60S ribosomal protein L27"/>
    <property type="match status" value="1"/>
</dbReference>
<sequence>MTYVNLSNRDLHVLEKIKDPESNPAARVVIDPSLSRDPHITDSALYEAIVQRERAIVQTIQSIEAQLRRRPRCPRDGHRGLSAVHFRTRRPHHRGAQRRDAAAAALDHLERSIALLSPATPHTPLSPQAARTLSMAHTQRAAIYLRTCKLLSDRRLDLDESRPEAQWTKLNFEEAASRDLAYGGRYGNQIAKGLAVSVNPTAKLCGQIVREAMKKEYGTPFQQDKMKFLKVGRVAIITRGRFAGKKVVILQPVDNGNKPHPFGHAIVAGIERYPSKITRRMSKARQEKRSKIKPFVKIINYNHLMPTRYTLELEGLKGTITGDTFKEVSQREDAKKSVKKVLEERYTSGKNRWFFTPLRF</sequence>
<organism evidence="5 6">
    <name type="scientific">Ophiocordyceps sinensis (strain Co18 / CGMCC 3.14243)</name>
    <name type="common">Yarsagumba caterpillar fungus</name>
    <name type="synonym">Hirsutella sinensis</name>
    <dbReference type="NCBI Taxonomy" id="911162"/>
    <lineage>
        <taxon>Eukaryota</taxon>
        <taxon>Fungi</taxon>
        <taxon>Dikarya</taxon>
        <taxon>Ascomycota</taxon>
        <taxon>Pezizomycotina</taxon>
        <taxon>Sordariomycetes</taxon>
        <taxon>Hypocreomycetidae</taxon>
        <taxon>Hypocreales</taxon>
        <taxon>Ophiocordycipitaceae</taxon>
        <taxon>Ophiocordyceps</taxon>
    </lineage>
</organism>
<reference evidence="5 6" key="1">
    <citation type="journal article" date="2013" name="Chin. Sci. Bull.">
        <title>Genome survey uncovers the secrets of sex and lifestyle in caterpillar fungus.</title>
        <authorList>
            <person name="Hu X."/>
            <person name="Zhang Y."/>
            <person name="Xiao G."/>
            <person name="Zheng P."/>
            <person name="Xia Y."/>
            <person name="Zhang X."/>
            <person name="St Leger R.J."/>
            <person name="Liu X."/>
            <person name="Wang C."/>
        </authorList>
    </citation>
    <scope>NUCLEOTIDE SEQUENCE [LARGE SCALE GENOMIC DNA]</scope>
    <source>
        <strain evidence="6">Co18 / CGMCC 3.14243</strain>
        <tissue evidence="5">Fruit-body</tissue>
    </source>
</reference>
<dbReference type="PANTHER" id="PTHR10497">
    <property type="entry name" value="60S RIBOSOMAL PROTEIN L27"/>
    <property type="match status" value="1"/>
</dbReference>
<dbReference type="CDD" id="cd06090">
    <property type="entry name" value="KOW_RPL27"/>
    <property type="match status" value="1"/>
</dbReference>
<dbReference type="InterPro" id="IPR041991">
    <property type="entry name" value="Ribosomal_eL27_KOW"/>
</dbReference>
<dbReference type="InterPro" id="IPR008991">
    <property type="entry name" value="Translation_prot_SH3-like_sf"/>
</dbReference>
<accession>T5AGU3</accession>
<dbReference type="OrthoDB" id="2365484at2759"/>
<dbReference type="SUPFAM" id="SSF50104">
    <property type="entry name" value="Translation proteins SH3-like domain"/>
    <property type="match status" value="1"/>
</dbReference>
<evidence type="ECO:0000256" key="1">
    <source>
        <dbReference type="ARBA" id="ARBA00009124"/>
    </source>
</evidence>
<protein>
    <recommendedName>
        <fullName evidence="4">60S ribosomal protein L27</fullName>
    </recommendedName>
</protein>
<evidence type="ECO:0000313" key="6">
    <source>
        <dbReference type="Proteomes" id="UP000019374"/>
    </source>
</evidence>
<evidence type="ECO:0000313" key="5">
    <source>
        <dbReference type="EMBL" id="EQL01058.1"/>
    </source>
</evidence>
<dbReference type="InterPro" id="IPR018262">
    <property type="entry name" value="Ribosomal_eL27_CS"/>
</dbReference>
<dbReference type="Proteomes" id="UP000019374">
    <property type="component" value="Unassembled WGS sequence"/>
</dbReference>
<dbReference type="AlphaFoldDB" id="T5AGU3"/>
<dbReference type="GO" id="GO:0005840">
    <property type="term" value="C:ribosome"/>
    <property type="evidence" value="ECO:0007669"/>
    <property type="project" value="UniProtKB-KW"/>
</dbReference>
<dbReference type="GO" id="GO:0003735">
    <property type="term" value="F:structural constituent of ribosome"/>
    <property type="evidence" value="ECO:0007669"/>
    <property type="project" value="InterPro"/>
</dbReference>
<dbReference type="HOGENOM" id="CLU_769656_0_0_1"/>
<dbReference type="eggNOG" id="KOG3418">
    <property type="taxonomic scope" value="Eukaryota"/>
</dbReference>
<comment type="similarity">
    <text evidence="1 4">Belongs to the eukaryotic ribosomal protein eL27 family.</text>
</comment>
<dbReference type="GO" id="GO:0006412">
    <property type="term" value="P:translation"/>
    <property type="evidence" value="ECO:0007669"/>
    <property type="project" value="InterPro"/>
</dbReference>
<dbReference type="Gene3D" id="2.30.30.770">
    <property type="match status" value="1"/>
</dbReference>
<dbReference type="InterPro" id="IPR038655">
    <property type="entry name" value="Ribosomal_eL27_sf"/>
</dbReference>